<evidence type="ECO:0000256" key="2">
    <source>
        <dbReference type="SAM" id="Phobius"/>
    </source>
</evidence>
<feature type="transmembrane region" description="Helical" evidence="2">
    <location>
        <begin position="586"/>
        <end position="609"/>
    </location>
</feature>
<dbReference type="Proteomes" id="UP001500171">
    <property type="component" value="Unassembled WGS sequence"/>
</dbReference>
<accession>A0ABP9MYI6</accession>
<dbReference type="EMBL" id="BAABHY010000001">
    <property type="protein sequence ID" value="GAA5104591.1"/>
    <property type="molecule type" value="Genomic_DNA"/>
</dbReference>
<feature type="transmembrane region" description="Helical" evidence="2">
    <location>
        <begin position="694"/>
        <end position="715"/>
    </location>
</feature>
<evidence type="ECO:0000259" key="3">
    <source>
        <dbReference type="PROSITE" id="PS50222"/>
    </source>
</evidence>
<keyword evidence="2" id="KW-1133">Transmembrane helix</keyword>
<feature type="domain" description="EF-hand" evidence="3">
    <location>
        <begin position="48"/>
        <end position="83"/>
    </location>
</feature>
<dbReference type="InterPro" id="IPR002048">
    <property type="entry name" value="EF_hand_dom"/>
</dbReference>
<organism evidence="4 5">
    <name type="scientific">Orbus sasakiae</name>
    <dbReference type="NCBI Taxonomy" id="1078475"/>
    <lineage>
        <taxon>Bacteria</taxon>
        <taxon>Pseudomonadati</taxon>
        <taxon>Pseudomonadota</taxon>
        <taxon>Gammaproteobacteria</taxon>
        <taxon>Orbales</taxon>
        <taxon>Orbaceae</taxon>
        <taxon>Orbus</taxon>
    </lineage>
</organism>
<keyword evidence="5" id="KW-1185">Reference proteome</keyword>
<feature type="transmembrane region" description="Helical" evidence="2">
    <location>
        <begin position="615"/>
        <end position="637"/>
    </location>
</feature>
<feature type="region of interest" description="Disordered" evidence="1">
    <location>
        <begin position="730"/>
        <end position="752"/>
    </location>
</feature>
<evidence type="ECO:0000256" key="1">
    <source>
        <dbReference type="SAM" id="MobiDB-lite"/>
    </source>
</evidence>
<keyword evidence="2" id="KW-0472">Membrane</keyword>
<name>A0ABP9MYI6_9GAMM</name>
<proteinExistence type="predicted"/>
<keyword evidence="2" id="KW-0812">Transmembrane</keyword>
<dbReference type="RefSeq" id="WP_345487903.1">
    <property type="nucleotide sequence ID" value="NZ_BAABHY010000001.1"/>
</dbReference>
<reference evidence="5" key="1">
    <citation type="journal article" date="2019" name="Int. J. Syst. Evol. Microbiol.">
        <title>The Global Catalogue of Microorganisms (GCM) 10K type strain sequencing project: providing services to taxonomists for standard genome sequencing and annotation.</title>
        <authorList>
            <consortium name="The Broad Institute Genomics Platform"/>
            <consortium name="The Broad Institute Genome Sequencing Center for Infectious Disease"/>
            <person name="Wu L."/>
            <person name="Ma J."/>
        </authorList>
    </citation>
    <scope>NUCLEOTIDE SEQUENCE [LARGE SCALE GENOMIC DNA]</scope>
    <source>
        <strain evidence="5">JCM 18050</strain>
    </source>
</reference>
<protein>
    <recommendedName>
        <fullName evidence="3">EF-hand domain-containing protein</fullName>
    </recommendedName>
</protein>
<comment type="caution">
    <text evidence="4">The sequence shown here is derived from an EMBL/GenBank/DDBJ whole genome shotgun (WGS) entry which is preliminary data.</text>
</comment>
<gene>
    <name evidence="4" type="ORF">GCM10023211_02480</name>
</gene>
<dbReference type="PROSITE" id="PS50222">
    <property type="entry name" value="EF_HAND_2"/>
    <property type="match status" value="1"/>
</dbReference>
<feature type="compositionally biased region" description="Low complexity" evidence="1">
    <location>
        <begin position="732"/>
        <end position="752"/>
    </location>
</feature>
<evidence type="ECO:0000313" key="4">
    <source>
        <dbReference type="EMBL" id="GAA5104591.1"/>
    </source>
</evidence>
<sequence>MANKTTAYPWKFQRIGGLDQVVLSTANDIAHLDKLDPKLWVALSCPASGLEFDDKTLSLLDEDKDGRIRIPEVIDAVNWLKARLNHLDSIIECSSELPLSAINTDSDEGKRLLTTAKAILANINKNDSQAISAEDLSASTIINTNNLFNGDGIIPATNKIDSDLQAFIKDALNVMGGVKDASGLDGINDKISQAFKQSLQDWIKWHESVGSATTPLGDDTAEAWQLVQDLKDKINDYFLRTELASYAPQAQGALNVDEKYIVPTDNGLLEDSALAELPLSKVEANRPLDLKTGLNPIWRPKVLRLISLVQPFITTDNELSQADWLNIQKILSPYAIAVSSKPALAKADITIPATSTIDKLGENRINQILNSDIFEKFAALAEKDSKTPAAAADIADVERIVIYHKYLYRLLMNFVSFHDFFDLEKRRAAFQSGRLFIDGRCCTLCIPVTDIAKHTVLANYSELFLLYCECTRKNPPVSGNQEKKTIVAAMTAGDADFLLEGRNGVFVDNDGHDWDAKVVKIITKPISISQAIWDPYKRIGRFITDQINKWATSKDTALLDSANKAAQPPAATADTSKFDIGKSVGIFAAIGLAIGAIGTALASIASSLFQLHWWQFPFVFLAIFLIISGPSVILAWLKLRQRTLGPLLEASGWAINGKVKINFFLGAQLTSKAELPKNASRSLVDPMRKRYYKYWIAFIFALIIGCAGAGGWLWYSGYFAKDIEEPIKEAVQSTTPQTTEPATQPTSTPSGS</sequence>
<evidence type="ECO:0000313" key="5">
    <source>
        <dbReference type="Proteomes" id="UP001500171"/>
    </source>
</evidence>